<name>A0A285UD95_9BACL</name>
<dbReference type="OrthoDB" id="2437417at2"/>
<dbReference type="Proteomes" id="UP000219252">
    <property type="component" value="Unassembled WGS sequence"/>
</dbReference>
<dbReference type="AlphaFoldDB" id="A0A285UD95"/>
<dbReference type="RefSeq" id="WP_097149561.1">
    <property type="nucleotide sequence ID" value="NZ_OBQC01000006.1"/>
</dbReference>
<dbReference type="EMBL" id="OBQC01000006">
    <property type="protein sequence ID" value="SOC39904.1"/>
    <property type="molecule type" value="Genomic_DNA"/>
</dbReference>
<sequence length="128" mass="14934">MQFHEMMIFGGIWGWLMFFFLTPHQHSIRAETKDKSTKIGFPQAFKKSLIKVVLHKKAMLAAILLITTIIYFGYYFNSIPTYIKNHGESEFTIVPKVDDSYYLVGVCIYAVFLYICAALGWTEKYLKR</sequence>
<keyword evidence="3" id="KW-1185">Reference proteome</keyword>
<evidence type="ECO:0000256" key="1">
    <source>
        <dbReference type="SAM" id="Phobius"/>
    </source>
</evidence>
<organism evidence="2 3">
    <name type="scientific">Ureibacillus acetophenoni</name>
    <dbReference type="NCBI Taxonomy" id="614649"/>
    <lineage>
        <taxon>Bacteria</taxon>
        <taxon>Bacillati</taxon>
        <taxon>Bacillota</taxon>
        <taxon>Bacilli</taxon>
        <taxon>Bacillales</taxon>
        <taxon>Caryophanaceae</taxon>
        <taxon>Ureibacillus</taxon>
    </lineage>
</organism>
<dbReference type="SUPFAM" id="SSF103473">
    <property type="entry name" value="MFS general substrate transporter"/>
    <property type="match status" value="1"/>
</dbReference>
<feature type="transmembrane region" description="Helical" evidence="1">
    <location>
        <begin position="6"/>
        <end position="23"/>
    </location>
</feature>
<keyword evidence="1" id="KW-0472">Membrane</keyword>
<accession>A0A285UD95</accession>
<feature type="transmembrane region" description="Helical" evidence="1">
    <location>
        <begin position="101"/>
        <end position="122"/>
    </location>
</feature>
<proteinExistence type="predicted"/>
<gene>
    <name evidence="2" type="ORF">SAMN05877842_106179</name>
</gene>
<evidence type="ECO:0000313" key="2">
    <source>
        <dbReference type="EMBL" id="SOC39904.1"/>
    </source>
</evidence>
<feature type="transmembrane region" description="Helical" evidence="1">
    <location>
        <begin position="58"/>
        <end position="76"/>
    </location>
</feature>
<evidence type="ECO:0000313" key="3">
    <source>
        <dbReference type="Proteomes" id="UP000219252"/>
    </source>
</evidence>
<protein>
    <submittedName>
        <fullName evidence="2">Uncharacterized protein</fullName>
    </submittedName>
</protein>
<keyword evidence="1" id="KW-0812">Transmembrane</keyword>
<dbReference type="InterPro" id="IPR036259">
    <property type="entry name" value="MFS_trans_sf"/>
</dbReference>
<keyword evidence="1" id="KW-1133">Transmembrane helix</keyword>
<reference evidence="3" key="1">
    <citation type="submission" date="2017-08" db="EMBL/GenBank/DDBJ databases">
        <authorList>
            <person name="Varghese N."/>
            <person name="Submissions S."/>
        </authorList>
    </citation>
    <scope>NUCLEOTIDE SEQUENCE [LARGE SCALE GENOMIC DNA]</scope>
    <source>
        <strain evidence="3">JC23</strain>
    </source>
</reference>